<comment type="caution">
    <text evidence="1">The sequence shown here is derived from an EMBL/GenBank/DDBJ whole genome shotgun (WGS) entry which is preliminary data.</text>
</comment>
<dbReference type="EC" id="2.4.2.14" evidence="1"/>
<gene>
    <name evidence="1" type="primary">purF</name>
    <name evidence="1" type="ORF">RV045_09745</name>
</gene>
<organism evidence="1 2">
    <name type="scientific">Amphibiibacter pelophylacis</name>
    <dbReference type="NCBI Taxonomy" id="1799477"/>
    <lineage>
        <taxon>Bacteria</taxon>
        <taxon>Pseudomonadati</taxon>
        <taxon>Pseudomonadota</taxon>
        <taxon>Betaproteobacteria</taxon>
        <taxon>Burkholderiales</taxon>
        <taxon>Sphaerotilaceae</taxon>
        <taxon>Amphibiibacter</taxon>
    </lineage>
</organism>
<name>A0ACC6P3C7_9BURK</name>
<keyword evidence="2" id="KW-1185">Reference proteome</keyword>
<keyword evidence="1" id="KW-0808">Transferase</keyword>
<accession>A0ACC6P3C7</accession>
<keyword evidence="1" id="KW-0328">Glycosyltransferase</keyword>
<sequence>MCGIVGAVSSGPVNQLLYDALLLLQHRGQDAAGMVTLQGQRCHLHKARGMVRDVFRTRNMRALPGNTGLGQVRYPTAGNAESEEEAQPFYVNAPFGLALVHNGNLTNAVALKRALFEVDRRHINTDSDSEVLLNVFAHELGRFSGVPLTPDAIFRAVSAVHRRVRGSYAVVALIAGQGLVAFRDPKGIRPLSLGRGGAGDETTWMVASESVAIEGVGLQQQRDVAPGEAIFIDQKGQMHSRQCADQPELLPCLFEFVYLARPDSVLDGVSVYRARLNMGETLAQRVINFVKPADIDVVIPIPESSRPSAMQLAHRLGKPYREGFVKNRYVGRTFIMPGQAVRRKSVRQKLNAIAQEFSGRNVLLVDDSIVRGTTSKEIVQMARDAGANKVYLASAAPPVRFSNIYGIDMPTQSELVAHDRSLEEIRTYIGCDALIYQDLDALKSCVASLNPAMQRFEASCFSGEYVHGEIVNGQWVEGARDDLQGELFQGAARPSTAASSVAVDEADGDSERDSAPHGRQRLTL</sequence>
<evidence type="ECO:0000313" key="2">
    <source>
        <dbReference type="Proteomes" id="UP001364695"/>
    </source>
</evidence>
<dbReference type="Proteomes" id="UP001364695">
    <property type="component" value="Unassembled WGS sequence"/>
</dbReference>
<proteinExistence type="predicted"/>
<reference evidence="1" key="1">
    <citation type="submission" date="2023-10" db="EMBL/GenBank/DDBJ databases">
        <title>Amphibacter perezi, gen. nov., sp. nov. a novel taxa of the family Comamonadaceae, class Betaproteobacteria isolated from the skin microbiota of Pelophylax perezi from different populations.</title>
        <authorList>
            <person name="Costa S."/>
            <person name="Proenca D.N."/>
            <person name="Lopes I."/>
            <person name="Morais P.V."/>
        </authorList>
    </citation>
    <scope>NUCLEOTIDE SEQUENCE</scope>
    <source>
        <strain evidence="1">SL12-8</strain>
    </source>
</reference>
<protein>
    <submittedName>
        <fullName evidence="1">Amidophosphoribosyltransferase</fullName>
        <ecNumber evidence="1">2.4.2.14</ecNumber>
    </submittedName>
</protein>
<dbReference type="EMBL" id="JAWDIE010000014">
    <property type="protein sequence ID" value="MEJ7138705.1"/>
    <property type="molecule type" value="Genomic_DNA"/>
</dbReference>
<evidence type="ECO:0000313" key="1">
    <source>
        <dbReference type="EMBL" id="MEJ7138705.1"/>
    </source>
</evidence>